<keyword evidence="2" id="KW-1185">Reference proteome</keyword>
<dbReference type="EMBL" id="JAGKQQ010000001">
    <property type="protein sequence ID" value="MBP3956748.1"/>
    <property type="molecule type" value="Genomic_DNA"/>
</dbReference>
<evidence type="ECO:0000313" key="1">
    <source>
        <dbReference type="EMBL" id="MBP3956748.1"/>
    </source>
</evidence>
<name>A0ABS5BSP1_9BACT</name>
<gene>
    <name evidence="1" type="ORF">J8F10_15860</name>
</gene>
<reference evidence="1 2" key="1">
    <citation type="submission" date="2021-04" db="EMBL/GenBank/DDBJ databases">
        <authorList>
            <person name="Ivanova A."/>
        </authorList>
    </citation>
    <scope>NUCLEOTIDE SEQUENCE [LARGE SCALE GENOMIC DNA]</scope>
    <source>
        <strain evidence="1 2">G18</strain>
    </source>
</reference>
<sequence length="330" mass="36669">MTTLAKIEANQRNAQLSTGPRTLEGKSIVARNATKHGIFAAVPVLPGESTDEWEAHRTGVVESLAPIGLLELNLAERAALLLWRLQRLARYETEVVAAAMEDVEVPAFLASQDPVSAQREEQLRAIRDELRRAHQELVETIAARDYLLSEPVTDAPFSIAESVLEAACGRAEAADDLRTDPPTFGSKAFMRELGLTGTDPQSTAWTPEVIQRGLTFYCRFTGEPVEPFAERMRADMESRAEELARRVRRLDREATAVARLLDGRTDRNRSACMLPTDGRDERISKYERHVHGLLTSTLHELERLQARREGDPVPPPVVTDMNVVVDSGRG</sequence>
<proteinExistence type="predicted"/>
<comment type="caution">
    <text evidence="1">The sequence shown here is derived from an EMBL/GenBank/DDBJ whole genome shotgun (WGS) entry which is preliminary data.</text>
</comment>
<evidence type="ECO:0000313" key="2">
    <source>
        <dbReference type="Proteomes" id="UP000676565"/>
    </source>
</evidence>
<protein>
    <submittedName>
        <fullName evidence="1">Uncharacterized protein</fullName>
    </submittedName>
</protein>
<dbReference type="Proteomes" id="UP000676565">
    <property type="component" value="Unassembled WGS sequence"/>
</dbReference>
<dbReference type="RefSeq" id="WP_210655160.1">
    <property type="nucleotide sequence ID" value="NZ_JAGKQQ010000001.1"/>
</dbReference>
<organism evidence="1 2">
    <name type="scientific">Gemmata palustris</name>
    <dbReference type="NCBI Taxonomy" id="2822762"/>
    <lineage>
        <taxon>Bacteria</taxon>
        <taxon>Pseudomonadati</taxon>
        <taxon>Planctomycetota</taxon>
        <taxon>Planctomycetia</taxon>
        <taxon>Gemmatales</taxon>
        <taxon>Gemmataceae</taxon>
        <taxon>Gemmata</taxon>
    </lineage>
</organism>
<accession>A0ABS5BSP1</accession>